<dbReference type="AlphaFoldDB" id="A0AAW0ALS0"/>
<accession>A0AAW0ALS0</accession>
<evidence type="ECO:0000313" key="2">
    <source>
        <dbReference type="Proteomes" id="UP001362999"/>
    </source>
</evidence>
<protein>
    <submittedName>
        <fullName evidence="1">Dna repair and recombination protein pif1</fullName>
    </submittedName>
</protein>
<reference evidence="1 2" key="1">
    <citation type="journal article" date="2024" name="J Genomics">
        <title>Draft genome sequencing and assembly of Favolaschia claudopus CIRM-BRFM 2984 isolated from oak limbs.</title>
        <authorList>
            <person name="Navarro D."/>
            <person name="Drula E."/>
            <person name="Chaduli D."/>
            <person name="Cazenave R."/>
            <person name="Ahrendt S."/>
            <person name="Wang J."/>
            <person name="Lipzen A."/>
            <person name="Daum C."/>
            <person name="Barry K."/>
            <person name="Grigoriev I.V."/>
            <person name="Favel A."/>
            <person name="Rosso M.N."/>
            <person name="Martin F."/>
        </authorList>
    </citation>
    <scope>NUCLEOTIDE SEQUENCE [LARGE SCALE GENOMIC DNA]</scope>
    <source>
        <strain evidence="1 2">CIRM-BRFM 2984</strain>
    </source>
</reference>
<keyword evidence="2" id="KW-1185">Reference proteome</keyword>
<dbReference type="InterPro" id="IPR051055">
    <property type="entry name" value="PIF1_helicase"/>
</dbReference>
<dbReference type="EMBL" id="JAWWNJ010000057">
    <property type="protein sequence ID" value="KAK7014178.1"/>
    <property type="molecule type" value="Genomic_DNA"/>
</dbReference>
<feature type="non-terminal residue" evidence="1">
    <location>
        <position position="1"/>
    </location>
</feature>
<sequence length="118" mass="13270">SSSPAGRSVYPLVEFTLADGSQKQALVGWHTFRHELPMREVRASRQQILLILAWALSIHKSQGQTLHRVKVDLSGVFDSGQAYVALLRATLLEQLQVTNFDPSKVQMHPRVIAWSQTH</sequence>
<proteinExistence type="predicted"/>
<evidence type="ECO:0000313" key="1">
    <source>
        <dbReference type="EMBL" id="KAK7014178.1"/>
    </source>
</evidence>
<organism evidence="1 2">
    <name type="scientific">Favolaschia claudopus</name>
    <dbReference type="NCBI Taxonomy" id="2862362"/>
    <lineage>
        <taxon>Eukaryota</taxon>
        <taxon>Fungi</taxon>
        <taxon>Dikarya</taxon>
        <taxon>Basidiomycota</taxon>
        <taxon>Agaricomycotina</taxon>
        <taxon>Agaricomycetes</taxon>
        <taxon>Agaricomycetidae</taxon>
        <taxon>Agaricales</taxon>
        <taxon>Marasmiineae</taxon>
        <taxon>Mycenaceae</taxon>
        <taxon>Favolaschia</taxon>
    </lineage>
</organism>
<dbReference type="SUPFAM" id="SSF52540">
    <property type="entry name" value="P-loop containing nucleoside triphosphate hydrolases"/>
    <property type="match status" value="1"/>
</dbReference>
<dbReference type="Proteomes" id="UP001362999">
    <property type="component" value="Unassembled WGS sequence"/>
</dbReference>
<name>A0AAW0ALS0_9AGAR</name>
<dbReference type="PANTHER" id="PTHR47642">
    <property type="entry name" value="ATP-DEPENDENT DNA HELICASE"/>
    <property type="match status" value="1"/>
</dbReference>
<dbReference type="PANTHER" id="PTHR47642:SF5">
    <property type="entry name" value="ATP-DEPENDENT DNA HELICASE"/>
    <property type="match status" value="1"/>
</dbReference>
<gene>
    <name evidence="1" type="ORF">R3P38DRAFT_2545065</name>
</gene>
<comment type="caution">
    <text evidence="1">The sequence shown here is derived from an EMBL/GenBank/DDBJ whole genome shotgun (WGS) entry which is preliminary data.</text>
</comment>
<dbReference type="CDD" id="cd18809">
    <property type="entry name" value="SF1_C_RecD"/>
    <property type="match status" value="1"/>
</dbReference>
<dbReference type="InterPro" id="IPR027417">
    <property type="entry name" value="P-loop_NTPase"/>
</dbReference>